<dbReference type="EMBL" id="AP018711">
    <property type="protein sequence ID" value="BBE35530.1"/>
    <property type="molecule type" value="Genomic_DNA"/>
</dbReference>
<dbReference type="KEGG" id="smic:SmB9_31880"/>
<protein>
    <submittedName>
        <fullName evidence="1">Uncharacterized protein</fullName>
    </submittedName>
</protein>
<sequence>MTMQEAMVKIDDAKRDPIITGRRPIRSERIPAGMKLSAIAPVESETARLALAALMAKDREKIVNSGWTA</sequence>
<evidence type="ECO:0000313" key="2">
    <source>
        <dbReference type="Proteomes" id="UP000275727"/>
    </source>
</evidence>
<name>A0AAD1G2A4_SPHMI</name>
<dbReference type="AlphaFoldDB" id="A0AAD1G2A4"/>
<dbReference type="Proteomes" id="UP000275727">
    <property type="component" value="Chromosome"/>
</dbReference>
<accession>A0AAD1G2A4</accession>
<gene>
    <name evidence="1" type="ORF">SmB9_31880</name>
</gene>
<proteinExistence type="predicted"/>
<reference evidence="1 2" key="1">
    <citation type="submission" date="2018-06" db="EMBL/GenBank/DDBJ databases">
        <title>Complete Genome Sequence of the Microcystin-Degrading Bacterium Sphingosinicella microcystinivorans Strain B-9.</title>
        <authorList>
            <person name="Jin H."/>
            <person name="Nishizawa T."/>
            <person name="Guo Y."/>
            <person name="Nishizawa A."/>
            <person name="Park H."/>
            <person name="Kato H."/>
            <person name="Tsuji K."/>
            <person name="Harada K."/>
        </authorList>
    </citation>
    <scope>NUCLEOTIDE SEQUENCE [LARGE SCALE GENOMIC DNA]</scope>
    <source>
        <strain evidence="1 2">B9</strain>
    </source>
</reference>
<evidence type="ECO:0000313" key="1">
    <source>
        <dbReference type="EMBL" id="BBE35530.1"/>
    </source>
</evidence>
<organism evidence="1 2">
    <name type="scientific">Sphingosinicella microcystinivorans</name>
    <dbReference type="NCBI Taxonomy" id="335406"/>
    <lineage>
        <taxon>Bacteria</taxon>
        <taxon>Pseudomonadati</taxon>
        <taxon>Pseudomonadota</taxon>
        <taxon>Alphaproteobacteria</taxon>
        <taxon>Sphingomonadales</taxon>
        <taxon>Sphingosinicellaceae</taxon>
        <taxon>Sphingosinicella</taxon>
    </lineage>
</organism>